<feature type="transmembrane region" description="Helical" evidence="1">
    <location>
        <begin position="266"/>
        <end position="288"/>
    </location>
</feature>
<proteinExistence type="predicted"/>
<name>A0A818MPX8_9BILA</name>
<dbReference type="EMBL" id="CAJNYU010002709">
    <property type="protein sequence ID" value="CAF3593121.1"/>
    <property type="molecule type" value="Genomic_DNA"/>
</dbReference>
<feature type="transmembrane region" description="Helical" evidence="1">
    <location>
        <begin position="81"/>
        <end position="101"/>
    </location>
</feature>
<dbReference type="Proteomes" id="UP000663869">
    <property type="component" value="Unassembled WGS sequence"/>
</dbReference>
<sequence>MNHIATFFMCDGPVISDLIRIIIYAYLLFDCFMGKITAPPIGDTPLQAHVLLQKTNPLFWSINNKFSRYFLFLHRYEYLKIIIRIAKISWICCIVGLGGFITRSITGISVFILSTSIIGIGKIGVRHRWHVPTWTLLALIFTKFKTNSVDHLITTYINSRYNAEPNQIIFDSGFSSKFIQCISLYTLFAAGISKLRNSGIQWILPGTLTFYLSDPTLDNFTVMSKFRKDLRRLILQYPLIIIMISGSSLIFELISIFALFFPSIRLIIVIFAWAFHFGILLLLSPNYLPQCVCYLMIIDIPCHTKIYQTNMNINYVDIFVIVTAIMIIVGYLLSLIYCYEGWPFTSVPMYALDRRQFTHDYLIDENQLNYLGNELHLLNGISVGCNDQFSFGETWIRITKNDGNMNIIKQICFHMCPFEYAFRHSLLSALIRSIVISKHEMDIFILNIFDILAADDLQFITKNEFISVEIHFKDGWKTYSTSKRIKEH</sequence>
<feature type="transmembrane region" description="Helical" evidence="1">
    <location>
        <begin position="107"/>
        <end position="125"/>
    </location>
</feature>
<dbReference type="AlphaFoldDB" id="A0A818MPX8"/>
<evidence type="ECO:0000313" key="2">
    <source>
        <dbReference type="EMBL" id="CAF3593121.1"/>
    </source>
</evidence>
<comment type="caution">
    <text evidence="2">The sequence shown here is derived from an EMBL/GenBank/DDBJ whole genome shotgun (WGS) entry which is preliminary data.</text>
</comment>
<keyword evidence="1" id="KW-0812">Transmembrane</keyword>
<organism evidence="2 3">
    <name type="scientific">Rotaria socialis</name>
    <dbReference type="NCBI Taxonomy" id="392032"/>
    <lineage>
        <taxon>Eukaryota</taxon>
        <taxon>Metazoa</taxon>
        <taxon>Spiralia</taxon>
        <taxon>Gnathifera</taxon>
        <taxon>Rotifera</taxon>
        <taxon>Eurotatoria</taxon>
        <taxon>Bdelloidea</taxon>
        <taxon>Philodinida</taxon>
        <taxon>Philodinidae</taxon>
        <taxon>Rotaria</taxon>
    </lineage>
</organism>
<feature type="transmembrane region" description="Helical" evidence="1">
    <location>
        <begin position="233"/>
        <end position="260"/>
    </location>
</feature>
<evidence type="ECO:0008006" key="4">
    <source>
        <dbReference type="Google" id="ProtNLM"/>
    </source>
</evidence>
<gene>
    <name evidence="2" type="ORF">FME351_LOCUS21559</name>
</gene>
<keyword evidence="1" id="KW-1133">Transmembrane helix</keyword>
<accession>A0A818MPX8</accession>
<evidence type="ECO:0000313" key="3">
    <source>
        <dbReference type="Proteomes" id="UP000663869"/>
    </source>
</evidence>
<reference evidence="2" key="1">
    <citation type="submission" date="2021-02" db="EMBL/GenBank/DDBJ databases">
        <authorList>
            <person name="Nowell W R."/>
        </authorList>
    </citation>
    <scope>NUCLEOTIDE SEQUENCE</scope>
</reference>
<evidence type="ECO:0000256" key="1">
    <source>
        <dbReference type="SAM" id="Phobius"/>
    </source>
</evidence>
<protein>
    <recommendedName>
        <fullName evidence="4">HTTM domain-containing protein</fullName>
    </recommendedName>
</protein>
<feature type="transmembrane region" description="Helical" evidence="1">
    <location>
        <begin position="315"/>
        <end position="337"/>
    </location>
</feature>
<keyword evidence="1" id="KW-0472">Membrane</keyword>